<evidence type="ECO:0000313" key="2">
    <source>
        <dbReference type="Proteomes" id="UP001608902"/>
    </source>
</evidence>
<reference evidence="1 2" key="1">
    <citation type="submission" date="2024-08" db="EMBL/GenBank/DDBJ databases">
        <title>Gnathostoma spinigerum genome.</title>
        <authorList>
            <person name="Gonzalez-Bertolin B."/>
            <person name="Monzon S."/>
            <person name="Zaballos A."/>
            <person name="Jimenez P."/>
            <person name="Dekumyoy P."/>
            <person name="Varona S."/>
            <person name="Cuesta I."/>
            <person name="Sumanam S."/>
            <person name="Adisakwattana P."/>
            <person name="Gasser R.B."/>
            <person name="Hernandez-Gonzalez A."/>
            <person name="Young N.D."/>
            <person name="Perteguer M.J."/>
        </authorList>
    </citation>
    <scope>NUCLEOTIDE SEQUENCE [LARGE SCALE GENOMIC DNA]</scope>
    <source>
        <strain evidence="1">AL3</strain>
        <tissue evidence="1">Liver</tissue>
    </source>
</reference>
<accession>A0ABD6EBU9</accession>
<organism evidence="1 2">
    <name type="scientific">Gnathostoma spinigerum</name>
    <dbReference type="NCBI Taxonomy" id="75299"/>
    <lineage>
        <taxon>Eukaryota</taxon>
        <taxon>Metazoa</taxon>
        <taxon>Ecdysozoa</taxon>
        <taxon>Nematoda</taxon>
        <taxon>Chromadorea</taxon>
        <taxon>Rhabditida</taxon>
        <taxon>Spirurina</taxon>
        <taxon>Gnathostomatomorpha</taxon>
        <taxon>Gnathostomatoidea</taxon>
        <taxon>Gnathostomatidae</taxon>
        <taxon>Gnathostoma</taxon>
    </lineage>
</organism>
<gene>
    <name evidence="1" type="ORF">AB6A40_000871</name>
</gene>
<dbReference type="CDD" id="cd00084">
    <property type="entry name" value="HMG-box_SF"/>
    <property type="match status" value="1"/>
</dbReference>
<dbReference type="SUPFAM" id="SSF47095">
    <property type="entry name" value="HMG-box"/>
    <property type="match status" value="1"/>
</dbReference>
<proteinExistence type="predicted"/>
<evidence type="ECO:0008006" key="3">
    <source>
        <dbReference type="Google" id="ProtNLM"/>
    </source>
</evidence>
<comment type="caution">
    <text evidence="1">The sequence shown here is derived from an EMBL/GenBank/DDBJ whole genome shotgun (WGS) entry which is preliminary data.</text>
</comment>
<dbReference type="Gene3D" id="1.10.30.10">
    <property type="entry name" value="High mobility group box domain"/>
    <property type="match status" value="1"/>
</dbReference>
<evidence type="ECO:0000313" key="1">
    <source>
        <dbReference type="EMBL" id="MFH4974162.1"/>
    </source>
</evidence>
<keyword evidence="2" id="KW-1185">Reference proteome</keyword>
<sequence length="92" mass="10807">MRRYTATTEASKQTVMRMPPGFARVPAFNIFFKENFVKKEGMSITTVMKDLREKWRQMSEEERKPPFPETVGIVTHVQSFISLLVVYFLKSK</sequence>
<dbReference type="InterPro" id="IPR036910">
    <property type="entry name" value="HMG_box_dom_sf"/>
</dbReference>
<name>A0ABD6EBU9_9BILA</name>
<dbReference type="EMBL" id="JBGFUD010000281">
    <property type="protein sequence ID" value="MFH4974162.1"/>
    <property type="molecule type" value="Genomic_DNA"/>
</dbReference>
<protein>
    <recommendedName>
        <fullName evidence="3">HMG box domain-containing protein</fullName>
    </recommendedName>
</protein>
<dbReference type="AlphaFoldDB" id="A0ABD6EBU9"/>
<dbReference type="Proteomes" id="UP001608902">
    <property type="component" value="Unassembled WGS sequence"/>
</dbReference>